<feature type="signal peptide" evidence="6">
    <location>
        <begin position="1"/>
        <end position="20"/>
    </location>
</feature>
<dbReference type="OrthoDB" id="10051464at2759"/>
<proteinExistence type="predicted"/>
<dbReference type="OMA" id="QETECTF"/>
<feature type="disulfide bond" evidence="5">
    <location>
        <begin position="49"/>
        <end position="66"/>
    </location>
</feature>
<evidence type="ECO:0000256" key="1">
    <source>
        <dbReference type="ARBA" id="ARBA00004613"/>
    </source>
</evidence>
<evidence type="ECO:0000256" key="2">
    <source>
        <dbReference type="ARBA" id="ARBA00022525"/>
    </source>
</evidence>
<feature type="chain" id="PRO_5036925855" description="P-type domain-containing protein" evidence="6">
    <location>
        <begin position="21"/>
        <end position="77"/>
    </location>
</feature>
<organism evidence="8 9">
    <name type="scientific">Xenopus laevis</name>
    <name type="common">African clawed frog</name>
    <dbReference type="NCBI Taxonomy" id="8355"/>
    <lineage>
        <taxon>Eukaryota</taxon>
        <taxon>Metazoa</taxon>
        <taxon>Chordata</taxon>
        <taxon>Craniata</taxon>
        <taxon>Vertebrata</taxon>
        <taxon>Euteleostomi</taxon>
        <taxon>Amphibia</taxon>
        <taxon>Batrachia</taxon>
        <taxon>Anura</taxon>
        <taxon>Pipoidea</taxon>
        <taxon>Pipidae</taxon>
        <taxon>Xenopodinae</taxon>
        <taxon>Xenopus</taxon>
        <taxon>Xenopus</taxon>
    </lineage>
</organism>
<dbReference type="GO" id="GO:0005615">
    <property type="term" value="C:extracellular space"/>
    <property type="evidence" value="ECO:0007669"/>
    <property type="project" value="TreeGrafter"/>
</dbReference>
<name>A0A974HV06_XENLA</name>
<dbReference type="PANTHER" id="PTHR13826">
    <property type="entry name" value="INTESTINAL TREFOIL FACTOR-RELATED"/>
    <property type="match status" value="1"/>
</dbReference>
<dbReference type="InterPro" id="IPR044913">
    <property type="entry name" value="P_trefoil_dom_sf"/>
</dbReference>
<dbReference type="PANTHER" id="PTHR13826:SF14">
    <property type="entry name" value="TREFOIL FACTOR 2"/>
    <property type="match status" value="1"/>
</dbReference>
<keyword evidence="4 5" id="KW-1015">Disulfide bond</keyword>
<dbReference type="PROSITE" id="PS00025">
    <property type="entry name" value="P_TREFOIL_1"/>
    <property type="match status" value="1"/>
</dbReference>
<evidence type="ECO:0000259" key="7">
    <source>
        <dbReference type="PROSITE" id="PS51448"/>
    </source>
</evidence>
<keyword evidence="3 6" id="KW-0732">Signal</keyword>
<dbReference type="GO" id="GO:0030277">
    <property type="term" value="P:maintenance of gastrointestinal epithelium"/>
    <property type="evidence" value="ECO:0007669"/>
    <property type="project" value="TreeGrafter"/>
</dbReference>
<feature type="disulfide bond" evidence="5">
    <location>
        <begin position="39"/>
        <end position="54"/>
    </location>
</feature>
<comment type="subcellular location">
    <subcellularLocation>
        <location evidence="1">Secreted</location>
    </subcellularLocation>
</comment>
<dbReference type="SUPFAM" id="SSF57492">
    <property type="entry name" value="Trefoil"/>
    <property type="match status" value="1"/>
</dbReference>
<dbReference type="CDD" id="cd00111">
    <property type="entry name" value="Trefoil"/>
    <property type="match status" value="1"/>
</dbReference>
<dbReference type="KEGG" id="xla:733152"/>
<evidence type="ECO:0000256" key="5">
    <source>
        <dbReference type="PROSITE-ProRule" id="PRU00779"/>
    </source>
</evidence>
<dbReference type="PRINTS" id="PR00680">
    <property type="entry name" value="PTREFOIL"/>
</dbReference>
<dbReference type="EMBL" id="CM004469">
    <property type="protein sequence ID" value="OCT91324.1"/>
    <property type="molecule type" value="Genomic_DNA"/>
</dbReference>
<dbReference type="InterPro" id="IPR017994">
    <property type="entry name" value="P_trefoil_chordata"/>
</dbReference>
<evidence type="ECO:0000256" key="3">
    <source>
        <dbReference type="ARBA" id="ARBA00022729"/>
    </source>
</evidence>
<dbReference type="SMART" id="SM00018">
    <property type="entry name" value="PD"/>
    <property type="match status" value="1"/>
</dbReference>
<protein>
    <recommendedName>
        <fullName evidence="7">P-type domain-containing protein</fullName>
    </recommendedName>
</protein>
<accession>A0A974HV06</accession>
<evidence type="ECO:0000313" key="8">
    <source>
        <dbReference type="EMBL" id="OCT91324.1"/>
    </source>
</evidence>
<dbReference type="PROSITE" id="PS51448">
    <property type="entry name" value="P_TREFOIL_2"/>
    <property type="match status" value="1"/>
</dbReference>
<gene>
    <name evidence="8" type="ORF">XELAEV_18014375mg</name>
</gene>
<feature type="disulfide bond" evidence="5">
    <location>
        <begin position="29"/>
        <end position="55"/>
    </location>
</feature>
<dbReference type="InterPro" id="IPR000519">
    <property type="entry name" value="P_trefoil_dom"/>
</dbReference>
<dbReference type="Pfam" id="PF00088">
    <property type="entry name" value="Trefoil"/>
    <property type="match status" value="1"/>
</dbReference>
<reference evidence="9" key="1">
    <citation type="journal article" date="2016" name="Nature">
        <title>Genome evolution in the allotetraploid frog Xenopus laevis.</title>
        <authorList>
            <person name="Session A.M."/>
            <person name="Uno Y."/>
            <person name="Kwon T."/>
            <person name="Chapman J.A."/>
            <person name="Toyoda A."/>
            <person name="Takahashi S."/>
            <person name="Fukui A."/>
            <person name="Hikosaka A."/>
            <person name="Suzuki A."/>
            <person name="Kondo M."/>
            <person name="van Heeringen S.J."/>
            <person name="Quigley I."/>
            <person name="Heinz S."/>
            <person name="Ogino H."/>
            <person name="Ochi H."/>
            <person name="Hellsten U."/>
            <person name="Lyons J.B."/>
            <person name="Simakov O."/>
            <person name="Putnam N."/>
            <person name="Stites J."/>
            <person name="Kuroki Y."/>
            <person name="Tanaka T."/>
            <person name="Michiue T."/>
            <person name="Watanabe M."/>
            <person name="Bogdanovic O."/>
            <person name="Lister R."/>
            <person name="Georgiou G."/>
            <person name="Paranjpe S.S."/>
            <person name="van Kruijsbergen I."/>
            <person name="Shu S."/>
            <person name="Carlson J."/>
            <person name="Kinoshita T."/>
            <person name="Ohta Y."/>
            <person name="Mawaribuchi S."/>
            <person name="Jenkins J."/>
            <person name="Grimwood J."/>
            <person name="Schmutz J."/>
            <person name="Mitros T."/>
            <person name="Mozaffari S.V."/>
            <person name="Suzuki Y."/>
            <person name="Haramoto Y."/>
            <person name="Yamamoto T.S."/>
            <person name="Takagi C."/>
            <person name="Heald R."/>
            <person name="Miller K."/>
            <person name="Haudenschild C."/>
            <person name="Kitzman J."/>
            <person name="Nakayama T."/>
            <person name="Izutsu Y."/>
            <person name="Robert J."/>
            <person name="Fortriede J."/>
            <person name="Burns K."/>
            <person name="Lotay V."/>
            <person name="Karimi K."/>
            <person name="Yasuoka Y."/>
            <person name="Dichmann D.S."/>
            <person name="Flajnik M.F."/>
            <person name="Houston D.W."/>
            <person name="Shendure J."/>
            <person name="DuPasquier L."/>
            <person name="Vize P.D."/>
            <person name="Zorn A.M."/>
            <person name="Ito M."/>
            <person name="Marcotte E.M."/>
            <person name="Wallingford J.B."/>
            <person name="Ito Y."/>
            <person name="Asashima M."/>
            <person name="Ueno N."/>
            <person name="Matsuda Y."/>
            <person name="Veenstra G.J."/>
            <person name="Fujiyama A."/>
            <person name="Harland R.M."/>
            <person name="Taira M."/>
            <person name="Rokhsar D.S."/>
        </authorList>
    </citation>
    <scope>NUCLEOTIDE SEQUENCE [LARGE SCALE GENOMIC DNA]</scope>
    <source>
        <strain evidence="9">J</strain>
    </source>
</reference>
<dbReference type="FunFam" id="4.10.110.10:FF:000001">
    <property type="entry name" value="Trefoil factor 3"/>
    <property type="match status" value="1"/>
</dbReference>
<evidence type="ECO:0000256" key="6">
    <source>
        <dbReference type="SAM" id="SignalP"/>
    </source>
</evidence>
<dbReference type="InterPro" id="IPR017957">
    <property type="entry name" value="P_trefoil_CS"/>
</dbReference>
<evidence type="ECO:0000256" key="4">
    <source>
        <dbReference type="ARBA" id="ARBA00023157"/>
    </source>
</evidence>
<keyword evidence="2" id="KW-0964">Secreted</keyword>
<evidence type="ECO:0000313" key="9">
    <source>
        <dbReference type="Proteomes" id="UP000694892"/>
    </source>
</evidence>
<dbReference type="Gene3D" id="4.10.110.10">
    <property type="entry name" value="Spasmolytic Protein, domain 1"/>
    <property type="match status" value="1"/>
</dbReference>
<dbReference type="AlphaFoldDB" id="A0A974HV06"/>
<feature type="domain" description="P-type" evidence="7">
    <location>
        <begin position="27"/>
        <end position="70"/>
    </location>
</feature>
<dbReference type="Proteomes" id="UP000694892">
    <property type="component" value="Chromosome 2S"/>
</dbReference>
<sequence>MDYKLVCLLALILTVGITSAHVELTAAQCEIEPKSRINCGPPGISQTECNNKGCCFNSRISGVIWCFYPKPEEDCFF</sequence>